<reference evidence="10" key="1">
    <citation type="submission" date="2023-06" db="EMBL/GenBank/DDBJ databases">
        <title>Multi-omics analyses reveal the molecular pathogenesis toolkit of Lasiodiplodia hormozganensis, a cross-kingdom pathogen.</title>
        <authorList>
            <person name="Felix C."/>
            <person name="Meneses R."/>
            <person name="Goncalves M.F.M."/>
            <person name="Tilleman L."/>
            <person name="Duarte A.S."/>
            <person name="Jorrin-Novo J.V."/>
            <person name="Van De Peer Y."/>
            <person name="Deforce D."/>
            <person name="Van Nieuwerburgh F."/>
            <person name="Esteves A.C."/>
            <person name="Alves A."/>
        </authorList>
    </citation>
    <scope>NUCLEOTIDE SEQUENCE</scope>
    <source>
        <strain evidence="10">CBS 339.90</strain>
    </source>
</reference>
<sequence>MLRSILPSLLLAAAAWAKEPSLQVHDDTFIPDAVLRVTEGPTSIGCIQRDSVVVNGTVPGPQLSFVSGSVVWIRVYNDMPNENLTMHWHGLTMAAAPFSDGSPAASQWAIAPLKFFDYEINLADIQPGTYFYHSHVGFQAITATGSLIITDKPGESPPYEYDDERDLVFTDLYNTTDHDIEGGLGANPFKWTGEVGGVLINGHGISSYTSTNDDDSCSLARISVDPGKTYRLRLIGATALSFFTMAIEDHNLTIIEADGAYTEPVDVSFVQVGNGQRYSALLKTWTCDQLAGNAARGRHQFYLQLETRDRPSSLTTYAVLDYGAACGGPPSYASRQIGGNWHGNSNKYGGGGGGGGGGNNYGSTNSSNSFGPLSTKTPPKTPPMQLPATVQGWLDDELRPLTPRPDFPTADEVTRTVVMDIYQLNNGGRIQWTQNDISWYEETPRVPYLVALYTNSSQWLPDYETAVASGTGRDARVAAWPAKIGEVLEIVIQNTGSYSGGVDSHPMHFHGAHYFYLGSGPGTYDRAANEARLAGRTPVTRDTTMLYRYSEKEEPKKDHSWVAWRIRVEQPGVWMLHCHILQHMIMGMQTAWVFGNSSDILTLPLPMVEGYLVYGGNVLGDDDNPPSVVHFFDNDNEN</sequence>
<comment type="similarity">
    <text evidence="1">Belongs to the multicopper oxidase family.</text>
</comment>
<dbReference type="InterPro" id="IPR045087">
    <property type="entry name" value="Cu-oxidase_fam"/>
</dbReference>
<protein>
    <submittedName>
        <fullName evidence="10">Multicopper oxidase terE</fullName>
    </submittedName>
</protein>
<keyword evidence="2" id="KW-0479">Metal-binding</keyword>
<dbReference type="GO" id="GO:0005507">
    <property type="term" value="F:copper ion binding"/>
    <property type="evidence" value="ECO:0007669"/>
    <property type="project" value="InterPro"/>
</dbReference>
<keyword evidence="6" id="KW-0732">Signal</keyword>
<accession>A0AA39YY80</accession>
<comment type="caution">
    <text evidence="10">The sequence shown here is derived from an EMBL/GenBank/DDBJ whole genome shotgun (WGS) entry which is preliminary data.</text>
</comment>
<dbReference type="PROSITE" id="PS00079">
    <property type="entry name" value="MULTICOPPER_OXIDASE1"/>
    <property type="match status" value="1"/>
</dbReference>
<evidence type="ECO:0000256" key="6">
    <source>
        <dbReference type="SAM" id="SignalP"/>
    </source>
</evidence>
<feature type="signal peptide" evidence="6">
    <location>
        <begin position="1"/>
        <end position="17"/>
    </location>
</feature>
<dbReference type="InterPro" id="IPR008972">
    <property type="entry name" value="Cupredoxin"/>
</dbReference>
<dbReference type="InterPro" id="IPR011706">
    <property type="entry name" value="Cu-oxidase_C"/>
</dbReference>
<dbReference type="Pfam" id="PF07732">
    <property type="entry name" value="Cu-oxidase_3"/>
    <property type="match status" value="1"/>
</dbReference>
<dbReference type="InterPro" id="IPR002355">
    <property type="entry name" value="Cu_oxidase_Cu_BS"/>
</dbReference>
<dbReference type="PANTHER" id="PTHR11709:SF394">
    <property type="entry name" value="FI03373P-RELATED"/>
    <property type="match status" value="1"/>
</dbReference>
<dbReference type="SUPFAM" id="SSF49503">
    <property type="entry name" value="Cupredoxins"/>
    <property type="match status" value="3"/>
</dbReference>
<proteinExistence type="inferred from homology"/>
<evidence type="ECO:0000256" key="4">
    <source>
        <dbReference type="ARBA" id="ARBA00023008"/>
    </source>
</evidence>
<dbReference type="InterPro" id="IPR033138">
    <property type="entry name" value="Cu_oxidase_CS"/>
</dbReference>
<feature type="compositionally biased region" description="Low complexity" evidence="5">
    <location>
        <begin position="361"/>
        <end position="378"/>
    </location>
</feature>
<keyword evidence="3" id="KW-0560">Oxidoreductase</keyword>
<dbReference type="Proteomes" id="UP001175001">
    <property type="component" value="Unassembled WGS sequence"/>
</dbReference>
<feature type="chain" id="PRO_5041387194" evidence="6">
    <location>
        <begin position="18"/>
        <end position="638"/>
    </location>
</feature>
<organism evidence="10 11">
    <name type="scientific">Lasiodiplodia hormozganensis</name>
    <dbReference type="NCBI Taxonomy" id="869390"/>
    <lineage>
        <taxon>Eukaryota</taxon>
        <taxon>Fungi</taxon>
        <taxon>Dikarya</taxon>
        <taxon>Ascomycota</taxon>
        <taxon>Pezizomycotina</taxon>
        <taxon>Dothideomycetes</taxon>
        <taxon>Dothideomycetes incertae sedis</taxon>
        <taxon>Botryosphaeriales</taxon>
        <taxon>Botryosphaeriaceae</taxon>
        <taxon>Lasiodiplodia</taxon>
    </lineage>
</organism>
<evidence type="ECO:0000259" key="8">
    <source>
        <dbReference type="Pfam" id="PF07731"/>
    </source>
</evidence>
<dbReference type="InterPro" id="IPR001117">
    <property type="entry name" value="Cu-oxidase_2nd"/>
</dbReference>
<dbReference type="Pfam" id="PF07731">
    <property type="entry name" value="Cu-oxidase_2"/>
    <property type="match status" value="1"/>
</dbReference>
<dbReference type="PANTHER" id="PTHR11709">
    <property type="entry name" value="MULTI-COPPER OXIDASE"/>
    <property type="match status" value="1"/>
</dbReference>
<evidence type="ECO:0000256" key="2">
    <source>
        <dbReference type="ARBA" id="ARBA00022723"/>
    </source>
</evidence>
<keyword evidence="4" id="KW-0186">Copper</keyword>
<evidence type="ECO:0000313" key="10">
    <source>
        <dbReference type="EMBL" id="KAK0660774.1"/>
    </source>
</evidence>
<feature type="region of interest" description="Disordered" evidence="5">
    <location>
        <begin position="357"/>
        <end position="383"/>
    </location>
</feature>
<dbReference type="InterPro" id="IPR035666">
    <property type="entry name" value="MCO_CuRO_3"/>
</dbReference>
<dbReference type="InterPro" id="IPR011707">
    <property type="entry name" value="Cu-oxidase-like_N"/>
</dbReference>
<dbReference type="GO" id="GO:0016491">
    <property type="term" value="F:oxidoreductase activity"/>
    <property type="evidence" value="ECO:0007669"/>
    <property type="project" value="UniProtKB-KW"/>
</dbReference>
<dbReference type="EMBL" id="JAUJDW010000010">
    <property type="protein sequence ID" value="KAK0660774.1"/>
    <property type="molecule type" value="Genomic_DNA"/>
</dbReference>
<evidence type="ECO:0000259" key="9">
    <source>
        <dbReference type="Pfam" id="PF07732"/>
    </source>
</evidence>
<name>A0AA39YY80_9PEZI</name>
<dbReference type="CDD" id="cd13873">
    <property type="entry name" value="CuRO_2_AAO_like_2"/>
    <property type="match status" value="1"/>
</dbReference>
<dbReference type="CDD" id="cd13895">
    <property type="entry name" value="CuRO_3_AAO_like_2"/>
    <property type="match status" value="1"/>
</dbReference>
<evidence type="ECO:0000313" key="11">
    <source>
        <dbReference type="Proteomes" id="UP001175001"/>
    </source>
</evidence>
<dbReference type="Gene3D" id="2.60.40.420">
    <property type="entry name" value="Cupredoxins - blue copper proteins"/>
    <property type="match status" value="3"/>
</dbReference>
<evidence type="ECO:0000256" key="5">
    <source>
        <dbReference type="SAM" id="MobiDB-lite"/>
    </source>
</evidence>
<feature type="domain" description="Plastocyanin-like" evidence="7">
    <location>
        <begin position="168"/>
        <end position="288"/>
    </location>
</feature>
<feature type="domain" description="Plastocyanin-like" evidence="9">
    <location>
        <begin position="37"/>
        <end position="152"/>
    </location>
</feature>
<dbReference type="PROSITE" id="PS00080">
    <property type="entry name" value="MULTICOPPER_OXIDASE2"/>
    <property type="match status" value="1"/>
</dbReference>
<feature type="domain" description="Plastocyanin-like" evidence="8">
    <location>
        <begin position="482"/>
        <end position="593"/>
    </location>
</feature>
<dbReference type="Pfam" id="PF00394">
    <property type="entry name" value="Cu-oxidase"/>
    <property type="match status" value="1"/>
</dbReference>
<dbReference type="AlphaFoldDB" id="A0AA39YY80"/>
<evidence type="ECO:0000259" key="7">
    <source>
        <dbReference type="Pfam" id="PF00394"/>
    </source>
</evidence>
<evidence type="ECO:0000256" key="1">
    <source>
        <dbReference type="ARBA" id="ARBA00010609"/>
    </source>
</evidence>
<keyword evidence="11" id="KW-1185">Reference proteome</keyword>
<gene>
    <name evidence="10" type="primary">terE</name>
    <name evidence="10" type="ORF">DIS24_g3119</name>
</gene>
<evidence type="ECO:0000256" key="3">
    <source>
        <dbReference type="ARBA" id="ARBA00023002"/>
    </source>
</evidence>